<reference evidence="2" key="1">
    <citation type="submission" date="2021-02" db="EMBL/GenBank/DDBJ databases">
        <authorList>
            <person name="Nowell W R."/>
        </authorList>
    </citation>
    <scope>NUCLEOTIDE SEQUENCE</scope>
</reference>
<evidence type="ECO:0000313" key="3">
    <source>
        <dbReference type="Proteomes" id="UP000663844"/>
    </source>
</evidence>
<dbReference type="EMBL" id="CAJNOG010000335">
    <property type="protein sequence ID" value="CAF1181725.1"/>
    <property type="molecule type" value="Genomic_DNA"/>
</dbReference>
<dbReference type="Proteomes" id="UP000663845">
    <property type="component" value="Unassembled WGS sequence"/>
</dbReference>
<name>A0A819R1P9_9BILA</name>
<accession>A0A819R1P9</accession>
<gene>
    <name evidence="1" type="ORF">JYZ213_LOCUS25822</name>
    <name evidence="2" type="ORF">OXD698_LOCUS31757</name>
</gene>
<organism evidence="2 3">
    <name type="scientific">Adineta steineri</name>
    <dbReference type="NCBI Taxonomy" id="433720"/>
    <lineage>
        <taxon>Eukaryota</taxon>
        <taxon>Metazoa</taxon>
        <taxon>Spiralia</taxon>
        <taxon>Gnathifera</taxon>
        <taxon>Rotifera</taxon>
        <taxon>Eurotatoria</taxon>
        <taxon>Bdelloidea</taxon>
        <taxon>Adinetida</taxon>
        <taxon>Adinetidae</taxon>
        <taxon>Adineta</taxon>
    </lineage>
</organism>
<protein>
    <submittedName>
        <fullName evidence="2">Uncharacterized protein</fullName>
    </submittedName>
</protein>
<sequence length="106" mass="12498">MNEIVEAHRFTSLMYCVTRISRQLVRQTYVLPLLMSVLSAIDIRNDLSEIEKEVCRSTGLFEEFIRRFLDEIFEIILSLSTDFTDTLTINEDSIEYTIFQKNSYQS</sequence>
<dbReference type="AlphaFoldDB" id="A0A819R1P9"/>
<evidence type="ECO:0000313" key="2">
    <source>
        <dbReference type="EMBL" id="CAF4038350.1"/>
    </source>
</evidence>
<proteinExistence type="predicted"/>
<comment type="caution">
    <text evidence="2">The sequence shown here is derived from an EMBL/GenBank/DDBJ whole genome shotgun (WGS) entry which is preliminary data.</text>
</comment>
<dbReference type="Proteomes" id="UP000663844">
    <property type="component" value="Unassembled WGS sequence"/>
</dbReference>
<dbReference type="EMBL" id="CAJOAZ010003988">
    <property type="protein sequence ID" value="CAF4038350.1"/>
    <property type="molecule type" value="Genomic_DNA"/>
</dbReference>
<evidence type="ECO:0000313" key="1">
    <source>
        <dbReference type="EMBL" id="CAF1181725.1"/>
    </source>
</evidence>